<accession>A0ABX0A1N9</accession>
<evidence type="ECO:0000256" key="1">
    <source>
        <dbReference type="SAM" id="Phobius"/>
    </source>
</evidence>
<proteinExistence type="predicted"/>
<reference evidence="2 3" key="1">
    <citation type="submission" date="2020-01" db="EMBL/GenBank/DDBJ databases">
        <title>Genome analysis.</title>
        <authorList>
            <person name="Wu S."/>
            <person name="Wang G."/>
        </authorList>
    </citation>
    <scope>NUCLEOTIDE SEQUENCE [LARGE SCALE GENOMIC DNA]</scope>
    <source>
        <strain evidence="2 3">SYL130</strain>
    </source>
</reference>
<sequence>MFTSFSWTNYFLLTGFLVLGYAIVILVFYYRIEMRNLFFGKPDALNEMIERPVAAIAEPMQLVHELVSELGVVIRKAAEDRIVENELFFGLQQVVRNYLILRDTEFKSRINLFIKDEMEICGLAPIAEEQFALLWRD</sequence>
<keyword evidence="1" id="KW-1133">Transmembrane helix</keyword>
<comment type="caution">
    <text evidence="2">The sequence shown here is derived from an EMBL/GenBank/DDBJ whole genome shotgun (WGS) entry which is preliminary data.</text>
</comment>
<dbReference type="Proteomes" id="UP000753802">
    <property type="component" value="Unassembled WGS sequence"/>
</dbReference>
<protein>
    <recommendedName>
        <fullName evidence="4">LemA protein</fullName>
    </recommendedName>
</protein>
<evidence type="ECO:0000313" key="3">
    <source>
        <dbReference type="Proteomes" id="UP000753802"/>
    </source>
</evidence>
<keyword evidence="3" id="KW-1185">Reference proteome</keyword>
<gene>
    <name evidence="2" type="ORF">GWC95_15375</name>
</gene>
<organism evidence="2 3">
    <name type="scientific">Sediminibacterium roseum</name>
    <dbReference type="NCBI Taxonomy" id="1978412"/>
    <lineage>
        <taxon>Bacteria</taxon>
        <taxon>Pseudomonadati</taxon>
        <taxon>Bacteroidota</taxon>
        <taxon>Chitinophagia</taxon>
        <taxon>Chitinophagales</taxon>
        <taxon>Chitinophagaceae</taxon>
        <taxon>Sediminibacterium</taxon>
    </lineage>
</organism>
<evidence type="ECO:0008006" key="4">
    <source>
        <dbReference type="Google" id="ProtNLM"/>
    </source>
</evidence>
<evidence type="ECO:0000313" key="2">
    <source>
        <dbReference type="EMBL" id="NCI51308.1"/>
    </source>
</evidence>
<feature type="transmembrane region" description="Helical" evidence="1">
    <location>
        <begin position="12"/>
        <end position="32"/>
    </location>
</feature>
<keyword evidence="1" id="KW-0472">Membrane</keyword>
<name>A0ABX0A1N9_9BACT</name>
<keyword evidence="1" id="KW-0812">Transmembrane</keyword>
<dbReference type="RefSeq" id="WP_161819593.1">
    <property type="nucleotide sequence ID" value="NZ_JAACJS010000015.1"/>
</dbReference>
<dbReference type="EMBL" id="JAACJS010000015">
    <property type="protein sequence ID" value="NCI51308.1"/>
    <property type="molecule type" value="Genomic_DNA"/>
</dbReference>